<evidence type="ECO:0000313" key="1">
    <source>
        <dbReference type="EMBL" id="CAA9280010.1"/>
    </source>
</evidence>
<dbReference type="EC" id="4.6.1.1" evidence="1"/>
<dbReference type="GO" id="GO:0004383">
    <property type="term" value="F:guanylate cyclase activity"/>
    <property type="evidence" value="ECO:0007669"/>
    <property type="project" value="UniProtKB-EC"/>
</dbReference>
<feature type="non-terminal residue" evidence="1">
    <location>
        <position position="1"/>
    </location>
</feature>
<dbReference type="SMART" id="SM00028">
    <property type="entry name" value="TPR"/>
    <property type="match status" value="3"/>
</dbReference>
<sequence>PEAVYAFKHALVRDAAYGTLLREGRRLLHRRAAEALERLRAGTAERDPQLLAHHYAQAGLAEPAIRCWIEAAELALARSALAEAEAAPHRALELLPGVTDGTERARLEVDLQLLLARRHMAARGYGAPEAGGALDRALALCDRAEDDDRRSRALAARWTWEQVSGRPGSALALGERLLRDSERRGDAGGMLIGHYGCGTTLLALGRLAEARAHLEAASVIGDRPDAARYALAPGHLVAAAARVFLAAVMLLLGEPERAWAASGEAVEVARRRGDPFTLAFVLCVAARLRLQARDDAPARELLGEARAIADEKGIGFYQNLIRMNAGLLLTREGRPREGAEAIRACIEAHARSGARWQLPMFSAFLAEALAAAGMPAEAARAVGDGLRIADANEDRDSAAELLRLRGCLHEQAGDRAAAEADFEAATALARRQGARLWELRAAAGLARMWRDQGRRAEAYDLLAPVYASFTEGFGLPDLAEARALLGDLDSTAAASPTPL</sequence>
<dbReference type="EMBL" id="CADCTL010000268">
    <property type="protein sequence ID" value="CAA9280010.1"/>
    <property type="molecule type" value="Genomic_DNA"/>
</dbReference>
<protein>
    <submittedName>
        <fullName evidence="1">Adenylate cyclase / Guanylate cyclase</fullName>
        <ecNumber evidence="1">4.6.1.1</ecNumber>
        <ecNumber evidence="1">4.6.1.2</ecNumber>
    </submittedName>
</protein>
<dbReference type="GO" id="GO:0004016">
    <property type="term" value="F:adenylate cyclase activity"/>
    <property type="evidence" value="ECO:0007669"/>
    <property type="project" value="UniProtKB-EC"/>
</dbReference>
<dbReference type="SUPFAM" id="SSF48452">
    <property type="entry name" value="TPR-like"/>
    <property type="match status" value="2"/>
</dbReference>
<dbReference type="PANTHER" id="PTHR47691:SF3">
    <property type="entry name" value="HTH-TYPE TRANSCRIPTIONAL REGULATOR RV0890C-RELATED"/>
    <property type="match status" value="1"/>
</dbReference>
<dbReference type="PANTHER" id="PTHR47691">
    <property type="entry name" value="REGULATOR-RELATED"/>
    <property type="match status" value="1"/>
</dbReference>
<keyword evidence="1" id="KW-0456">Lyase</keyword>
<reference evidence="1" key="1">
    <citation type="submission" date="2020-02" db="EMBL/GenBank/DDBJ databases">
        <authorList>
            <person name="Meier V. D."/>
        </authorList>
    </citation>
    <scope>NUCLEOTIDE SEQUENCE</scope>
    <source>
        <strain evidence="1">AVDCRST_MAG04</strain>
    </source>
</reference>
<dbReference type="EC" id="4.6.1.2" evidence="1"/>
<gene>
    <name evidence="1" type="ORF">AVDCRST_MAG04-3657</name>
</gene>
<accession>A0A6J4JGJ5</accession>
<organism evidence="1">
    <name type="scientific">uncultured Acetobacteraceae bacterium</name>
    <dbReference type="NCBI Taxonomy" id="169975"/>
    <lineage>
        <taxon>Bacteria</taxon>
        <taxon>Pseudomonadati</taxon>
        <taxon>Pseudomonadota</taxon>
        <taxon>Alphaproteobacteria</taxon>
        <taxon>Acetobacterales</taxon>
        <taxon>Acetobacteraceae</taxon>
        <taxon>environmental samples</taxon>
    </lineage>
</organism>
<dbReference type="InterPro" id="IPR019734">
    <property type="entry name" value="TPR_rpt"/>
</dbReference>
<dbReference type="InterPro" id="IPR011990">
    <property type="entry name" value="TPR-like_helical_dom_sf"/>
</dbReference>
<proteinExistence type="predicted"/>
<name>A0A6J4JGJ5_9PROT</name>
<dbReference type="Gene3D" id="1.25.40.10">
    <property type="entry name" value="Tetratricopeptide repeat domain"/>
    <property type="match status" value="2"/>
</dbReference>
<dbReference type="AlphaFoldDB" id="A0A6J4JGJ5"/>